<dbReference type="Proteomes" id="UP000198636">
    <property type="component" value="Unassembled WGS sequence"/>
</dbReference>
<dbReference type="AlphaFoldDB" id="A0A1G5AV89"/>
<feature type="transmembrane region" description="Helical" evidence="8">
    <location>
        <begin position="373"/>
        <end position="395"/>
    </location>
</feature>
<evidence type="ECO:0000256" key="1">
    <source>
        <dbReference type="ARBA" id="ARBA00004429"/>
    </source>
</evidence>
<feature type="transmembrane region" description="Helical" evidence="8">
    <location>
        <begin position="119"/>
        <end position="143"/>
    </location>
</feature>
<dbReference type="PROSITE" id="PS50928">
    <property type="entry name" value="ABC_TM1"/>
    <property type="match status" value="2"/>
</dbReference>
<feature type="domain" description="ABC transmembrane type-1" evidence="9">
    <location>
        <begin position="84"/>
        <end position="288"/>
    </location>
</feature>
<feature type="transmembrane region" description="Helical" evidence="8">
    <location>
        <begin position="511"/>
        <end position="531"/>
    </location>
</feature>
<keyword evidence="4" id="KW-0997">Cell inner membrane</keyword>
<evidence type="ECO:0000256" key="7">
    <source>
        <dbReference type="ARBA" id="ARBA00023136"/>
    </source>
</evidence>
<keyword evidence="5 8" id="KW-0812">Transmembrane</keyword>
<organism evidence="10 11">
    <name type="scientific">Alkaliphilus peptidifermentans DSM 18978</name>
    <dbReference type="NCBI Taxonomy" id="1120976"/>
    <lineage>
        <taxon>Bacteria</taxon>
        <taxon>Bacillati</taxon>
        <taxon>Bacillota</taxon>
        <taxon>Clostridia</taxon>
        <taxon>Peptostreptococcales</taxon>
        <taxon>Natronincolaceae</taxon>
        <taxon>Alkaliphilus</taxon>
    </lineage>
</organism>
<sequence>MSELQPRLKNPFSKGPVSNKKFNIRKHFNFWNMVILLSFAGLLLALVYPFSSLIFRSFLERGTNNFTLSNYKDFVRLPYYFSTLKNSFSVCIAATIFATIIGLPMAYISTRYNIWGKKLINIMVILSLMSPPFIGAYSWILLLGRNGFITKIFANFGIHLPTIYGWTGIVLVFTLKFFPYIYLYVSGALKSTDASLEEAAENLGTSGIKKLMTVTFPLILPTISAGALMVFMTSLADFGTPMLIGEGYKVLPVLVYEEFMSEIGGNAAMASALSVVIILCSLSVLMIQKLIIAKKSYTMSALRPPQVKELSLGKRIAATVFCFGIATIAMAQQVVVIITSFIKTSGPIFVKGFSLDSYRLVMHRLSRNITNTFLFSTIAIVIMIVIGLLISYVIVRKKSKATELLDLLIMFPYVIPGAVLGITLLVAFNKKPFMLSGTAGILILAYVIRKLPYTIRSSTAILYQIDPSIEEASINLGVPPMKTFFKITAVLMAPGVFSGAILSWITTINELSSSIILYTGKTSTISVAIYTEVIRASFGTAAALASILTVTTVISILIFNKLSGGQGISM</sequence>
<protein>
    <submittedName>
        <fullName evidence="10">Iron(III) transport system permease protein</fullName>
    </submittedName>
</protein>
<keyword evidence="11" id="KW-1185">Reference proteome</keyword>
<evidence type="ECO:0000313" key="10">
    <source>
        <dbReference type="EMBL" id="SCX81763.1"/>
    </source>
</evidence>
<proteinExistence type="inferred from homology"/>
<comment type="subcellular location">
    <subcellularLocation>
        <location evidence="1">Cell inner membrane</location>
        <topology evidence="1">Multi-pass membrane protein</topology>
    </subcellularLocation>
    <subcellularLocation>
        <location evidence="8">Cell membrane</location>
        <topology evidence="8">Multi-pass membrane protein</topology>
    </subcellularLocation>
</comment>
<feature type="transmembrane region" description="Helical" evidence="8">
    <location>
        <begin position="538"/>
        <end position="559"/>
    </location>
</feature>
<dbReference type="InterPro" id="IPR000515">
    <property type="entry name" value="MetI-like"/>
</dbReference>
<dbReference type="PANTHER" id="PTHR43357:SF3">
    <property type="entry name" value="FE(3+)-TRANSPORT SYSTEM PERMEASE PROTEIN FBPB 2"/>
    <property type="match status" value="1"/>
</dbReference>
<evidence type="ECO:0000256" key="3">
    <source>
        <dbReference type="ARBA" id="ARBA00022475"/>
    </source>
</evidence>
<feature type="transmembrane region" description="Helical" evidence="8">
    <location>
        <begin position="163"/>
        <end position="185"/>
    </location>
</feature>
<feature type="transmembrane region" description="Helical" evidence="8">
    <location>
        <begin position="87"/>
        <end position="107"/>
    </location>
</feature>
<dbReference type="EMBL" id="FMUS01000001">
    <property type="protein sequence ID" value="SCX81763.1"/>
    <property type="molecule type" value="Genomic_DNA"/>
</dbReference>
<feature type="transmembrane region" description="Helical" evidence="8">
    <location>
        <begin position="30"/>
        <end position="50"/>
    </location>
</feature>
<dbReference type="SUPFAM" id="SSF161098">
    <property type="entry name" value="MetI-like"/>
    <property type="match status" value="2"/>
</dbReference>
<feature type="transmembrane region" description="Helical" evidence="8">
    <location>
        <begin position="407"/>
        <end position="426"/>
    </location>
</feature>
<evidence type="ECO:0000256" key="5">
    <source>
        <dbReference type="ARBA" id="ARBA00022692"/>
    </source>
</evidence>
<feature type="domain" description="ABC transmembrane type-1" evidence="9">
    <location>
        <begin position="369"/>
        <end position="559"/>
    </location>
</feature>
<dbReference type="Pfam" id="PF00528">
    <property type="entry name" value="BPD_transp_1"/>
    <property type="match status" value="2"/>
</dbReference>
<feature type="transmembrane region" description="Helical" evidence="8">
    <location>
        <begin position="264"/>
        <end position="287"/>
    </location>
</feature>
<dbReference type="GO" id="GO:0055085">
    <property type="term" value="P:transmembrane transport"/>
    <property type="evidence" value="ECO:0007669"/>
    <property type="project" value="InterPro"/>
</dbReference>
<keyword evidence="6 8" id="KW-1133">Transmembrane helix</keyword>
<accession>A0A1G5AV89</accession>
<dbReference type="InterPro" id="IPR035906">
    <property type="entry name" value="MetI-like_sf"/>
</dbReference>
<evidence type="ECO:0000313" key="11">
    <source>
        <dbReference type="Proteomes" id="UP000198636"/>
    </source>
</evidence>
<feature type="transmembrane region" description="Helical" evidence="8">
    <location>
        <begin position="484"/>
        <end position="505"/>
    </location>
</feature>
<dbReference type="STRING" id="1120976.SAMN03080606_00298"/>
<dbReference type="RefSeq" id="WP_330389011.1">
    <property type="nucleotide sequence ID" value="NZ_FMUS01000001.1"/>
</dbReference>
<reference evidence="10 11" key="1">
    <citation type="submission" date="2016-10" db="EMBL/GenBank/DDBJ databases">
        <authorList>
            <person name="de Groot N.N."/>
        </authorList>
    </citation>
    <scope>NUCLEOTIDE SEQUENCE [LARGE SCALE GENOMIC DNA]</scope>
    <source>
        <strain evidence="10 11">DSM 18978</strain>
    </source>
</reference>
<keyword evidence="7 8" id="KW-0472">Membrane</keyword>
<keyword evidence="2 8" id="KW-0813">Transport</keyword>
<evidence type="ECO:0000256" key="8">
    <source>
        <dbReference type="RuleBase" id="RU363032"/>
    </source>
</evidence>
<dbReference type="Gene3D" id="1.10.3720.10">
    <property type="entry name" value="MetI-like"/>
    <property type="match status" value="2"/>
</dbReference>
<comment type="similarity">
    <text evidence="8">Belongs to the binding-protein-dependent transport system permease family.</text>
</comment>
<dbReference type="GO" id="GO:0005886">
    <property type="term" value="C:plasma membrane"/>
    <property type="evidence" value="ECO:0007669"/>
    <property type="project" value="UniProtKB-SubCell"/>
</dbReference>
<name>A0A1G5AV89_9FIRM</name>
<evidence type="ECO:0000256" key="6">
    <source>
        <dbReference type="ARBA" id="ARBA00022989"/>
    </source>
</evidence>
<dbReference type="PANTHER" id="PTHR43357">
    <property type="entry name" value="INNER MEMBRANE ABC TRANSPORTER PERMEASE PROTEIN YDCV"/>
    <property type="match status" value="1"/>
</dbReference>
<evidence type="ECO:0000256" key="4">
    <source>
        <dbReference type="ARBA" id="ARBA00022519"/>
    </source>
</evidence>
<keyword evidence="3" id="KW-1003">Cell membrane</keyword>
<dbReference type="CDD" id="cd06261">
    <property type="entry name" value="TM_PBP2"/>
    <property type="match status" value="2"/>
</dbReference>
<evidence type="ECO:0000256" key="2">
    <source>
        <dbReference type="ARBA" id="ARBA00022448"/>
    </source>
</evidence>
<feature type="transmembrane region" description="Helical" evidence="8">
    <location>
        <begin position="316"/>
        <end position="342"/>
    </location>
</feature>
<feature type="transmembrane region" description="Helical" evidence="8">
    <location>
        <begin position="218"/>
        <end position="244"/>
    </location>
</feature>
<evidence type="ECO:0000259" key="9">
    <source>
        <dbReference type="PROSITE" id="PS50928"/>
    </source>
</evidence>
<gene>
    <name evidence="10" type="ORF">SAMN03080606_00298</name>
</gene>